<dbReference type="PANTHER" id="PTHR45947">
    <property type="entry name" value="SULFOQUINOVOSYL TRANSFERASE SQD2"/>
    <property type="match status" value="1"/>
</dbReference>
<name>A0A7I8DWG2_9FIRM</name>
<dbReference type="PANTHER" id="PTHR45947:SF3">
    <property type="entry name" value="SULFOQUINOVOSYL TRANSFERASE SQD2"/>
    <property type="match status" value="1"/>
</dbReference>
<dbReference type="KEGG" id="fit:Fi14EGH31_06690"/>
<dbReference type="Pfam" id="PF13477">
    <property type="entry name" value="Glyco_trans_4_2"/>
    <property type="match status" value="1"/>
</dbReference>
<evidence type="ECO:0000259" key="1">
    <source>
        <dbReference type="Pfam" id="PF00534"/>
    </source>
</evidence>
<accession>A0A7I8DWG2</accession>
<protein>
    <submittedName>
        <fullName evidence="3">Glycosyl transferase</fullName>
    </submittedName>
</protein>
<feature type="domain" description="Glycosyl transferase family 1" evidence="1">
    <location>
        <begin position="190"/>
        <end position="352"/>
    </location>
</feature>
<organism evidence="3 4">
    <name type="scientific">Faecalibacillus intestinalis</name>
    <dbReference type="NCBI Taxonomy" id="1982626"/>
    <lineage>
        <taxon>Bacteria</taxon>
        <taxon>Bacillati</taxon>
        <taxon>Bacillota</taxon>
        <taxon>Erysipelotrichia</taxon>
        <taxon>Erysipelotrichales</taxon>
        <taxon>Coprobacillaceae</taxon>
        <taxon>Faecalibacillus</taxon>
    </lineage>
</organism>
<proteinExistence type="predicted"/>
<dbReference type="InterPro" id="IPR050194">
    <property type="entry name" value="Glycosyltransferase_grp1"/>
</dbReference>
<dbReference type="InterPro" id="IPR028098">
    <property type="entry name" value="Glyco_trans_4-like_N"/>
</dbReference>
<dbReference type="CDD" id="cd03808">
    <property type="entry name" value="GT4_CapM-like"/>
    <property type="match status" value="1"/>
</dbReference>
<dbReference type="GeneID" id="70579105"/>
<keyword evidence="3" id="KW-0808">Transferase</keyword>
<evidence type="ECO:0000313" key="4">
    <source>
        <dbReference type="Proteomes" id="UP000593842"/>
    </source>
</evidence>
<dbReference type="InterPro" id="IPR001296">
    <property type="entry name" value="Glyco_trans_1"/>
</dbReference>
<evidence type="ECO:0000313" key="3">
    <source>
        <dbReference type="EMBL" id="BCL56957.1"/>
    </source>
</evidence>
<feature type="domain" description="Glycosyltransferase subfamily 4-like N-terminal" evidence="2">
    <location>
        <begin position="14"/>
        <end position="150"/>
    </location>
</feature>
<dbReference type="EMBL" id="AP024085">
    <property type="protein sequence ID" value="BCL56957.1"/>
    <property type="molecule type" value="Genomic_DNA"/>
</dbReference>
<dbReference type="RefSeq" id="WP_139938912.1">
    <property type="nucleotide sequence ID" value="NZ_AP024085.1"/>
</dbReference>
<dbReference type="GO" id="GO:0016758">
    <property type="term" value="F:hexosyltransferase activity"/>
    <property type="evidence" value="ECO:0007669"/>
    <property type="project" value="TreeGrafter"/>
</dbReference>
<dbReference type="Proteomes" id="UP000593842">
    <property type="component" value="Chromosome"/>
</dbReference>
<sequence length="378" mass="43463">MEKKKLIAIITNNDDDIYCFRKELIEAFLKQNYEILISCPYGPKFELMKDIKYYYDNPSIDRRGMNFIADFKLLLHYKKMLKKFKPDVVLTYTAKPNVYASLAAKSLKIPYINNVTGLGSVLNKSKYVQKFILFLFGLAYKNAACIMFQNEANMNMIKQLGLVRGDYKLIPGSGVNTSRFILQEYPNGGNGIEGEPVIFNYIGRILHDKGVDDYLNAAKIIKSKYPKTEFNLIGFVEPTESHYNDELKKLEEEGIISYRGSQKDVRPFIKRSHAIIHPSTYGEGMSNVLLENASSGRVIITTDNVGCKETVLNNKTGFVYRGGNVEELVKKIEDFLQLQNDKRHLMGKDGRKYIEENFSRNIVIREYLNSIEKITRRI</sequence>
<dbReference type="SUPFAM" id="SSF53756">
    <property type="entry name" value="UDP-Glycosyltransferase/glycogen phosphorylase"/>
    <property type="match status" value="1"/>
</dbReference>
<gene>
    <name evidence="3" type="primary">rfaG</name>
    <name evidence="3" type="ORF">Fi14EGH31_06690</name>
</gene>
<reference evidence="4" key="1">
    <citation type="submission" date="2020-09" db="EMBL/GenBank/DDBJ databases">
        <title>Complete genome sequencing of Faecalibacillus intestinalis strain 14EGH31.</title>
        <authorList>
            <person name="Sakamoto M."/>
            <person name="Murakami T."/>
            <person name="Mori H."/>
        </authorList>
    </citation>
    <scope>NUCLEOTIDE SEQUENCE [LARGE SCALE GENOMIC DNA]</scope>
    <source>
        <strain evidence="4">14EGH31</strain>
    </source>
</reference>
<dbReference type="AlphaFoldDB" id="A0A7I8DWG2"/>
<evidence type="ECO:0000259" key="2">
    <source>
        <dbReference type="Pfam" id="PF13477"/>
    </source>
</evidence>
<dbReference type="Pfam" id="PF00534">
    <property type="entry name" value="Glycos_transf_1"/>
    <property type="match status" value="1"/>
</dbReference>
<dbReference type="Gene3D" id="3.40.50.2000">
    <property type="entry name" value="Glycogen Phosphorylase B"/>
    <property type="match status" value="2"/>
</dbReference>